<comment type="caution">
    <text evidence="2">The sequence shown here is derived from an EMBL/GenBank/DDBJ whole genome shotgun (WGS) entry which is preliminary data.</text>
</comment>
<name>A0A9N8DSK0_9STRA</name>
<protein>
    <recommendedName>
        <fullName evidence="4">2Fe-2S ferredoxin-type domain-containing protein</fullName>
    </recommendedName>
</protein>
<evidence type="ECO:0000313" key="3">
    <source>
        <dbReference type="Proteomes" id="UP001153069"/>
    </source>
</evidence>
<dbReference type="PROSITE" id="PS00197">
    <property type="entry name" value="2FE2S_FER_1"/>
    <property type="match status" value="1"/>
</dbReference>
<dbReference type="EMBL" id="CAICTM010000250">
    <property type="protein sequence ID" value="CAB9506011.1"/>
    <property type="molecule type" value="Genomic_DNA"/>
</dbReference>
<reference evidence="2" key="1">
    <citation type="submission" date="2020-06" db="EMBL/GenBank/DDBJ databases">
        <authorList>
            <consortium name="Plant Systems Biology data submission"/>
        </authorList>
    </citation>
    <scope>NUCLEOTIDE SEQUENCE</scope>
    <source>
        <strain evidence="2">D6</strain>
    </source>
</reference>
<keyword evidence="3" id="KW-1185">Reference proteome</keyword>
<keyword evidence="1" id="KW-1133">Transmembrane helix</keyword>
<organism evidence="2 3">
    <name type="scientific">Seminavis robusta</name>
    <dbReference type="NCBI Taxonomy" id="568900"/>
    <lineage>
        <taxon>Eukaryota</taxon>
        <taxon>Sar</taxon>
        <taxon>Stramenopiles</taxon>
        <taxon>Ochrophyta</taxon>
        <taxon>Bacillariophyta</taxon>
        <taxon>Bacillariophyceae</taxon>
        <taxon>Bacillariophycidae</taxon>
        <taxon>Naviculales</taxon>
        <taxon>Naviculaceae</taxon>
        <taxon>Seminavis</taxon>
    </lineage>
</organism>
<keyword evidence="1" id="KW-0472">Membrane</keyword>
<keyword evidence="1" id="KW-0812">Transmembrane</keyword>
<dbReference type="Proteomes" id="UP001153069">
    <property type="component" value="Unassembled WGS sequence"/>
</dbReference>
<gene>
    <name evidence="2" type="ORF">SEMRO_251_G099180.1</name>
</gene>
<dbReference type="InterPro" id="IPR036010">
    <property type="entry name" value="2Fe-2S_ferredoxin-like_sf"/>
</dbReference>
<evidence type="ECO:0000313" key="2">
    <source>
        <dbReference type="EMBL" id="CAB9506011.1"/>
    </source>
</evidence>
<accession>A0A9N8DSK0</accession>
<dbReference type="GO" id="GO:0051537">
    <property type="term" value="F:2 iron, 2 sulfur cluster binding"/>
    <property type="evidence" value="ECO:0007669"/>
    <property type="project" value="InterPro"/>
</dbReference>
<dbReference type="AlphaFoldDB" id="A0A9N8DSK0"/>
<sequence length="164" mass="17425">MKLTSPPCCDNQQKVNQQPTDAFSQTCTTTAALKQSASTISPSITHYCSSTMKTFAFLALAFLLAICGNANAFVSRCPSVVKGDSALKMTILTYGNKKKDFKPGTPLKTALPQLGVKPVYSCRKGDCATCQVLIGGQFTRACIGKVPAEPKLKSLQENGLPVSV</sequence>
<feature type="transmembrane region" description="Helical" evidence="1">
    <location>
        <begin position="55"/>
        <end position="74"/>
    </location>
</feature>
<dbReference type="SUPFAM" id="SSF54292">
    <property type="entry name" value="2Fe-2S ferredoxin-like"/>
    <property type="match status" value="1"/>
</dbReference>
<evidence type="ECO:0008006" key="4">
    <source>
        <dbReference type="Google" id="ProtNLM"/>
    </source>
</evidence>
<proteinExistence type="predicted"/>
<dbReference type="OrthoDB" id="197882at2759"/>
<evidence type="ECO:0000256" key="1">
    <source>
        <dbReference type="SAM" id="Phobius"/>
    </source>
</evidence>
<dbReference type="InterPro" id="IPR006058">
    <property type="entry name" value="2Fe2S_fd_BS"/>
</dbReference>